<evidence type="ECO:0000256" key="2">
    <source>
        <dbReference type="ARBA" id="ARBA00022692"/>
    </source>
</evidence>
<dbReference type="GO" id="GO:0016020">
    <property type="term" value="C:membrane"/>
    <property type="evidence" value="ECO:0007669"/>
    <property type="project" value="UniProtKB-SubCell"/>
</dbReference>
<evidence type="ECO:0000256" key="1">
    <source>
        <dbReference type="ARBA" id="ARBA00004141"/>
    </source>
</evidence>
<dbReference type="InterPro" id="IPR025969">
    <property type="entry name" value="ABA_GPCR_dom"/>
</dbReference>
<dbReference type="InterPro" id="IPR022535">
    <property type="entry name" value="Golgi_pH-regulator_cons_dom"/>
</dbReference>
<evidence type="ECO:0000256" key="5">
    <source>
        <dbReference type="SAM" id="Phobius"/>
    </source>
</evidence>
<feature type="domain" description="Golgi pH regulator conserved" evidence="7">
    <location>
        <begin position="2"/>
        <end position="60"/>
    </location>
</feature>
<evidence type="ECO:0000313" key="9">
    <source>
        <dbReference type="Proteomes" id="UP000240830"/>
    </source>
</evidence>
<dbReference type="PANTHER" id="PTHR15948">
    <property type="entry name" value="G-PROTEIN COUPLED RECEPTOR 89-RELATED"/>
    <property type="match status" value="1"/>
</dbReference>
<feature type="transmembrane region" description="Helical" evidence="5">
    <location>
        <begin position="277"/>
        <end position="296"/>
    </location>
</feature>
<keyword evidence="2 5" id="KW-0812">Transmembrane</keyword>
<dbReference type="STRING" id="1246581.A0A2H9TK16"/>
<feature type="transmembrane region" description="Helical" evidence="5">
    <location>
        <begin position="228"/>
        <end position="250"/>
    </location>
</feature>
<proteinExistence type="predicted"/>
<evidence type="ECO:0000259" key="6">
    <source>
        <dbReference type="Pfam" id="PF12430"/>
    </source>
</evidence>
<evidence type="ECO:0000313" key="8">
    <source>
        <dbReference type="EMBL" id="PJF17990.1"/>
    </source>
</evidence>
<keyword evidence="9" id="KW-1185">Reference proteome</keyword>
<dbReference type="PANTHER" id="PTHR15948:SF0">
    <property type="entry name" value="GOLGI PH REGULATOR A-RELATED"/>
    <property type="match status" value="1"/>
</dbReference>
<reference evidence="8 9" key="1">
    <citation type="submission" date="2016-10" db="EMBL/GenBank/DDBJ databases">
        <title>The genome of Paramicrosporidium saccamoebae is the missing link in understanding Cryptomycota and Microsporidia evolution.</title>
        <authorList>
            <person name="Quandt C.A."/>
            <person name="Beaudet D."/>
            <person name="Corsaro D."/>
            <person name="Michel R."/>
            <person name="Corradi N."/>
            <person name="James T."/>
        </authorList>
    </citation>
    <scope>NUCLEOTIDE SEQUENCE [LARGE SCALE GENOMIC DNA]</scope>
    <source>
        <strain evidence="8 9">KSL3</strain>
    </source>
</reference>
<dbReference type="InterPro" id="IPR015672">
    <property type="entry name" value="GPHR/GTG"/>
</dbReference>
<feature type="domain" description="Abscisic acid G-protein coupled receptor-like" evidence="6">
    <location>
        <begin position="129"/>
        <end position="295"/>
    </location>
</feature>
<accession>A0A2H9TK16</accession>
<dbReference type="AlphaFoldDB" id="A0A2H9TK16"/>
<evidence type="ECO:0000256" key="4">
    <source>
        <dbReference type="ARBA" id="ARBA00023136"/>
    </source>
</evidence>
<evidence type="ECO:0000259" key="7">
    <source>
        <dbReference type="Pfam" id="PF12537"/>
    </source>
</evidence>
<dbReference type="EMBL" id="MTSL01000150">
    <property type="protein sequence ID" value="PJF17990.1"/>
    <property type="molecule type" value="Genomic_DNA"/>
</dbReference>
<dbReference type="Pfam" id="PF12430">
    <property type="entry name" value="ABA_GPCR"/>
    <property type="match status" value="1"/>
</dbReference>
<dbReference type="Pfam" id="PF12537">
    <property type="entry name" value="GPHR_N"/>
    <property type="match status" value="1"/>
</dbReference>
<keyword evidence="4 5" id="KW-0472">Membrane</keyword>
<dbReference type="OrthoDB" id="264392at2759"/>
<comment type="caution">
    <text evidence="8">The sequence shown here is derived from an EMBL/GenBank/DDBJ whole genome shotgun (WGS) entry which is preliminary data.</text>
</comment>
<organism evidence="8 9">
    <name type="scientific">Paramicrosporidium saccamoebae</name>
    <dbReference type="NCBI Taxonomy" id="1246581"/>
    <lineage>
        <taxon>Eukaryota</taxon>
        <taxon>Fungi</taxon>
        <taxon>Fungi incertae sedis</taxon>
        <taxon>Cryptomycota</taxon>
        <taxon>Cryptomycota incertae sedis</taxon>
        <taxon>Paramicrosporidium</taxon>
    </lineage>
</organism>
<comment type="subcellular location">
    <subcellularLocation>
        <location evidence="1">Membrane</location>
        <topology evidence="1">Multi-pass membrane protein</topology>
    </subcellularLocation>
</comment>
<sequence>MSRVGVIGVALMAVLSGFGAVSAPYTYLFYFLRPVTDEDIRDVEHRYGQLVNIIEDKKHKFAELTQKHMLAGANSNRGVMKRMFDKFASTVTVTDVDKIAEEIVTLEDLSRQLLADMDDMVLERERIQFAKTWKGQYFNILGYLLSVYCIYRVIMAAVNILFNRFGRLDPVTHWIGLAVHYVNVNFDVEFWSQQISFLLVGSIILASVRGFLLQLLKAVRVVSYFDQSNVMVLFMAQIMGMYFVSSVLMLRANIPPQYRSIITDILQGIRFDFYTRWFDIIFLLSAMASTIILYFLSPPETTD</sequence>
<feature type="transmembrane region" description="Helical" evidence="5">
    <location>
        <begin position="195"/>
        <end position="216"/>
    </location>
</feature>
<gene>
    <name evidence="8" type="ORF">PSACC_02283</name>
</gene>
<name>A0A2H9TK16_9FUNG</name>
<evidence type="ECO:0000256" key="3">
    <source>
        <dbReference type="ARBA" id="ARBA00022989"/>
    </source>
</evidence>
<feature type="transmembrane region" description="Helical" evidence="5">
    <location>
        <begin position="140"/>
        <end position="162"/>
    </location>
</feature>
<dbReference type="Proteomes" id="UP000240830">
    <property type="component" value="Unassembled WGS sequence"/>
</dbReference>
<keyword evidence="3 5" id="KW-1133">Transmembrane helix</keyword>
<protein>
    <submittedName>
        <fullName evidence="8">Golgi pH regulator</fullName>
    </submittedName>
</protein>